<dbReference type="Pfam" id="PF08423">
    <property type="entry name" value="Rad51"/>
    <property type="match status" value="1"/>
</dbReference>
<reference evidence="2 3" key="1">
    <citation type="submission" date="2024-01" db="EMBL/GenBank/DDBJ databases">
        <title>Genome assemblies of Stephania.</title>
        <authorList>
            <person name="Yang L."/>
        </authorList>
    </citation>
    <scope>NUCLEOTIDE SEQUENCE [LARGE SCALE GENOMIC DNA]</scope>
    <source>
        <strain evidence="2">YNDBR</strain>
        <tissue evidence="2">Leaf</tissue>
    </source>
</reference>
<sequence length="100" mass="11147">MVSITEIYGEFPSGKTQLCHTLCVSCHVGVDHTKFFLEPIATVDYLKEPLEMAGAEWMKTLSRMDRRFHRALPTPTSFPTFITLNSNGAVLRRTLGGSVS</sequence>
<accession>A0AAP0K1A7</accession>
<comment type="caution">
    <text evidence="2">The sequence shown here is derived from an EMBL/GenBank/DDBJ whole genome shotgun (WGS) entry which is preliminary data.</text>
</comment>
<keyword evidence="3" id="KW-1185">Reference proteome</keyword>
<dbReference type="AlphaFoldDB" id="A0AAP0K1A7"/>
<dbReference type="InterPro" id="IPR013632">
    <property type="entry name" value="Rad51_C"/>
</dbReference>
<proteinExistence type="predicted"/>
<dbReference type="InterPro" id="IPR027417">
    <property type="entry name" value="P-loop_NTPase"/>
</dbReference>
<dbReference type="EMBL" id="JBBNAF010000005">
    <property type="protein sequence ID" value="KAK9142815.1"/>
    <property type="molecule type" value="Genomic_DNA"/>
</dbReference>
<evidence type="ECO:0000313" key="2">
    <source>
        <dbReference type="EMBL" id="KAK9142815.1"/>
    </source>
</evidence>
<dbReference type="Proteomes" id="UP001420932">
    <property type="component" value="Unassembled WGS sequence"/>
</dbReference>
<evidence type="ECO:0000313" key="3">
    <source>
        <dbReference type="Proteomes" id="UP001420932"/>
    </source>
</evidence>
<feature type="domain" description="Rad51-like C-terminal" evidence="1">
    <location>
        <begin position="2"/>
        <end position="32"/>
    </location>
</feature>
<name>A0AAP0K1A7_9MAGN</name>
<gene>
    <name evidence="2" type="ORF">Syun_012215</name>
</gene>
<evidence type="ECO:0000259" key="1">
    <source>
        <dbReference type="Pfam" id="PF08423"/>
    </source>
</evidence>
<protein>
    <recommendedName>
        <fullName evidence="1">Rad51-like C-terminal domain-containing protein</fullName>
    </recommendedName>
</protein>
<organism evidence="2 3">
    <name type="scientific">Stephania yunnanensis</name>
    <dbReference type="NCBI Taxonomy" id="152371"/>
    <lineage>
        <taxon>Eukaryota</taxon>
        <taxon>Viridiplantae</taxon>
        <taxon>Streptophyta</taxon>
        <taxon>Embryophyta</taxon>
        <taxon>Tracheophyta</taxon>
        <taxon>Spermatophyta</taxon>
        <taxon>Magnoliopsida</taxon>
        <taxon>Ranunculales</taxon>
        <taxon>Menispermaceae</taxon>
        <taxon>Menispermoideae</taxon>
        <taxon>Cissampelideae</taxon>
        <taxon>Stephania</taxon>
    </lineage>
</organism>
<dbReference type="Gene3D" id="3.40.50.300">
    <property type="entry name" value="P-loop containing nucleotide triphosphate hydrolases"/>
    <property type="match status" value="1"/>
</dbReference>